<sequence>MMQKYGATSKEARVAWDIVEEMDSSDTSPATDPPPSMSASESRKIDYLVEINGLSVLLEETSLARSRMRDLVSRLRDLELSDPSLSKLGAESEGLRRALQEAKAAIEVHGPGSADADAAWKNLEGCAEEHGGGECNADDSPGNDGYGAAALKAHHCYDAVVDPELLSESIDALDSVEGVEQIREGGEESSEQVVGFIFLALAMAAGSLQGGICGRRQETERERA</sequence>
<dbReference type="EMBL" id="HBKQ01022920">
    <property type="protein sequence ID" value="CAE2240316.1"/>
    <property type="molecule type" value="Transcribed_RNA"/>
</dbReference>
<protein>
    <submittedName>
        <fullName evidence="2">Uncharacterized protein</fullName>
    </submittedName>
</protein>
<proteinExistence type="predicted"/>
<evidence type="ECO:0000313" key="2">
    <source>
        <dbReference type="EMBL" id="CAE2240316.1"/>
    </source>
</evidence>
<gene>
    <name evidence="2" type="ORF">OAUR00152_LOCUS15593</name>
</gene>
<reference evidence="2" key="1">
    <citation type="submission" date="2021-01" db="EMBL/GenBank/DDBJ databases">
        <authorList>
            <person name="Corre E."/>
            <person name="Pelletier E."/>
            <person name="Niang G."/>
            <person name="Scheremetjew M."/>
            <person name="Finn R."/>
            <person name="Kale V."/>
            <person name="Holt S."/>
            <person name="Cochrane G."/>
            <person name="Meng A."/>
            <person name="Brown T."/>
            <person name="Cohen L."/>
        </authorList>
    </citation>
    <scope>NUCLEOTIDE SEQUENCE</scope>
    <source>
        <strain evidence="2">Isolate 1302-5</strain>
    </source>
</reference>
<dbReference type="AlphaFoldDB" id="A0A7S4IUM2"/>
<evidence type="ECO:0000256" key="1">
    <source>
        <dbReference type="SAM" id="MobiDB-lite"/>
    </source>
</evidence>
<feature type="region of interest" description="Disordered" evidence="1">
    <location>
        <begin position="18"/>
        <end position="42"/>
    </location>
</feature>
<name>A0A7S4IUM2_9STRA</name>
<accession>A0A7S4IUM2</accession>
<organism evidence="2">
    <name type="scientific">Odontella aurita</name>
    <dbReference type="NCBI Taxonomy" id="265563"/>
    <lineage>
        <taxon>Eukaryota</taxon>
        <taxon>Sar</taxon>
        <taxon>Stramenopiles</taxon>
        <taxon>Ochrophyta</taxon>
        <taxon>Bacillariophyta</taxon>
        <taxon>Mediophyceae</taxon>
        <taxon>Biddulphiophycidae</taxon>
        <taxon>Eupodiscales</taxon>
        <taxon>Odontellaceae</taxon>
        <taxon>Odontella</taxon>
    </lineage>
</organism>